<dbReference type="Proteomes" id="UP000701801">
    <property type="component" value="Unassembled WGS sequence"/>
</dbReference>
<keyword evidence="3" id="KW-1185">Reference proteome</keyword>
<evidence type="ECO:0000313" key="3">
    <source>
        <dbReference type="Proteomes" id="UP000701801"/>
    </source>
</evidence>
<protein>
    <submittedName>
        <fullName evidence="2">Uncharacterized protein</fullName>
    </submittedName>
</protein>
<dbReference type="OrthoDB" id="10371144at2759"/>
<feature type="coiled-coil region" evidence="1">
    <location>
        <begin position="109"/>
        <end position="143"/>
    </location>
</feature>
<dbReference type="AlphaFoldDB" id="A0A9N9LZG2"/>
<proteinExistence type="predicted"/>
<sequence>MVNLTVQNRQLQSLDQQYGGQESLIAGIQSTFSKVDTNQLGKIALENQKGTLERTFAVLEEEWERNRGTLERQLQDTVLGRDALPEANLELSKAISMKGTEIAPSNQKAEDEGKKYLELKADMQHLNEKFDSLELKCSNLGAQNESLQTSQGQNDVITAFNLPMLAWLHPGDGFTTTA</sequence>
<keyword evidence="1" id="KW-0175">Coiled coil</keyword>
<evidence type="ECO:0000256" key="1">
    <source>
        <dbReference type="SAM" id="Coils"/>
    </source>
</evidence>
<accession>A0A9N9LZG2</accession>
<organism evidence="2 3">
    <name type="scientific">Hymenoscyphus albidus</name>
    <dbReference type="NCBI Taxonomy" id="595503"/>
    <lineage>
        <taxon>Eukaryota</taxon>
        <taxon>Fungi</taxon>
        <taxon>Dikarya</taxon>
        <taxon>Ascomycota</taxon>
        <taxon>Pezizomycotina</taxon>
        <taxon>Leotiomycetes</taxon>
        <taxon>Helotiales</taxon>
        <taxon>Helotiaceae</taxon>
        <taxon>Hymenoscyphus</taxon>
    </lineage>
</organism>
<evidence type="ECO:0000313" key="2">
    <source>
        <dbReference type="EMBL" id="CAG8981910.1"/>
    </source>
</evidence>
<dbReference type="EMBL" id="CAJVRM010000540">
    <property type="protein sequence ID" value="CAG8981910.1"/>
    <property type="molecule type" value="Genomic_DNA"/>
</dbReference>
<name>A0A9N9LZG2_9HELO</name>
<comment type="caution">
    <text evidence="2">The sequence shown here is derived from an EMBL/GenBank/DDBJ whole genome shotgun (WGS) entry which is preliminary data.</text>
</comment>
<reference evidence="2" key="1">
    <citation type="submission" date="2021-07" db="EMBL/GenBank/DDBJ databases">
        <authorList>
            <person name="Durling M."/>
        </authorList>
    </citation>
    <scope>NUCLEOTIDE SEQUENCE</scope>
</reference>
<gene>
    <name evidence="2" type="ORF">HYALB_00009165</name>
</gene>